<reference evidence="1 2" key="1">
    <citation type="submission" date="2020-09" db="EMBL/GenBank/DDBJ databases">
        <title>Paenibacillus sp. CAU 1523 isolated from sand of Haeundae Beach.</title>
        <authorList>
            <person name="Kim W."/>
        </authorList>
    </citation>
    <scope>NUCLEOTIDE SEQUENCE [LARGE SCALE GENOMIC DNA]</scope>
    <source>
        <strain evidence="1 2">CAU 1523</strain>
    </source>
</reference>
<evidence type="ECO:0000313" key="2">
    <source>
        <dbReference type="Proteomes" id="UP000634529"/>
    </source>
</evidence>
<evidence type="ECO:0000313" key="1">
    <source>
        <dbReference type="EMBL" id="MBD8498895.1"/>
    </source>
</evidence>
<proteinExistence type="predicted"/>
<sequence>MGRFIQFDQKQYMREVQKAITVQLLLMEPIILQNLNNSFDTLQLRKTDAKYRTIMQESIRSSIVESATRFVASFGAGGEVSKDEPSFLVVYYEYGSKQMKNSSTYQLAGSLGRDDWNMARKGRDVYVRSSGSWVDREAYAAPLGRARQSTKQNQTKPFGEEILAQFWFRRVMLESILMFYDAVRAAVKKVPPGSYIKLRDMTKRM</sequence>
<keyword evidence="2" id="KW-1185">Reference proteome</keyword>
<comment type="caution">
    <text evidence="1">The sequence shown here is derived from an EMBL/GenBank/DDBJ whole genome shotgun (WGS) entry which is preliminary data.</text>
</comment>
<accession>A0ABR9AXM7</accession>
<dbReference type="EMBL" id="JACYTN010000006">
    <property type="protein sequence ID" value="MBD8498895.1"/>
    <property type="molecule type" value="Genomic_DNA"/>
</dbReference>
<name>A0ABR9AXM7_9BACL</name>
<dbReference type="RefSeq" id="WP_192025250.1">
    <property type="nucleotide sequence ID" value="NZ_JACYTN010000006.1"/>
</dbReference>
<protein>
    <submittedName>
        <fullName evidence="1">Uncharacterized protein</fullName>
    </submittedName>
</protein>
<gene>
    <name evidence="1" type="ORF">IFO66_11335</name>
</gene>
<dbReference type="Proteomes" id="UP000634529">
    <property type="component" value="Unassembled WGS sequence"/>
</dbReference>
<organism evidence="1 2">
    <name type="scientific">Paenibacillus arenosi</name>
    <dbReference type="NCBI Taxonomy" id="2774142"/>
    <lineage>
        <taxon>Bacteria</taxon>
        <taxon>Bacillati</taxon>
        <taxon>Bacillota</taxon>
        <taxon>Bacilli</taxon>
        <taxon>Bacillales</taxon>
        <taxon>Paenibacillaceae</taxon>
        <taxon>Paenibacillus</taxon>
    </lineage>
</organism>